<evidence type="ECO:0000256" key="1">
    <source>
        <dbReference type="SAM" id="MobiDB-lite"/>
    </source>
</evidence>
<reference evidence="2" key="1">
    <citation type="submission" date="2020-11" db="EMBL/GenBank/DDBJ databases">
        <title>Sequencing the genomes of 1000 actinobacteria strains.</title>
        <authorList>
            <person name="Klenk H.-P."/>
        </authorList>
    </citation>
    <scope>NUCLEOTIDE SEQUENCE</scope>
    <source>
        <strain evidence="2">DSM 43175</strain>
    </source>
</reference>
<feature type="compositionally biased region" description="Polar residues" evidence="1">
    <location>
        <begin position="174"/>
        <end position="194"/>
    </location>
</feature>
<sequence>MADRPGYLVVGRNERPLADLYVLRALLPAVTVSRPRGNGWQVCELGGEAAIADSVSLLVDLAAATRAPALLASATDGDGATVEGFSGSGGYWKAALPVTGTGPLPVAELAARVVAWAASAQHPVAPAPVVEFLRAPGRDRVDGMLEELLALLGLAAPVAHVAGQRVSRNRSRTRVPNLSPSTGTRSSTPWNMPR</sequence>
<gene>
    <name evidence="2" type="ORF">IW256_004440</name>
</gene>
<evidence type="ECO:0000313" key="3">
    <source>
        <dbReference type="Proteomes" id="UP000614047"/>
    </source>
</evidence>
<dbReference type="RefSeq" id="WP_197012800.1">
    <property type="nucleotide sequence ID" value="NZ_BAABES010000028.1"/>
</dbReference>
<proteinExistence type="predicted"/>
<keyword evidence="3" id="KW-1185">Reference proteome</keyword>
<evidence type="ECO:0000313" key="2">
    <source>
        <dbReference type="EMBL" id="MBG6090327.1"/>
    </source>
</evidence>
<dbReference type="AlphaFoldDB" id="A0A931DLP4"/>
<dbReference type="Proteomes" id="UP000614047">
    <property type="component" value="Unassembled WGS sequence"/>
</dbReference>
<feature type="region of interest" description="Disordered" evidence="1">
    <location>
        <begin position="165"/>
        <end position="194"/>
    </location>
</feature>
<accession>A0A931DLP4</accession>
<name>A0A931DLP4_9ACTN</name>
<protein>
    <submittedName>
        <fullName evidence="2">Uncharacterized protein</fullName>
    </submittedName>
</protein>
<organism evidence="2 3">
    <name type="scientific">Actinomadura viridis</name>
    <dbReference type="NCBI Taxonomy" id="58110"/>
    <lineage>
        <taxon>Bacteria</taxon>
        <taxon>Bacillati</taxon>
        <taxon>Actinomycetota</taxon>
        <taxon>Actinomycetes</taxon>
        <taxon>Streptosporangiales</taxon>
        <taxon>Thermomonosporaceae</taxon>
        <taxon>Actinomadura</taxon>
    </lineage>
</organism>
<dbReference type="EMBL" id="JADOUA010000001">
    <property type="protein sequence ID" value="MBG6090327.1"/>
    <property type="molecule type" value="Genomic_DNA"/>
</dbReference>
<comment type="caution">
    <text evidence="2">The sequence shown here is derived from an EMBL/GenBank/DDBJ whole genome shotgun (WGS) entry which is preliminary data.</text>
</comment>